<dbReference type="Proteomes" id="UP000673975">
    <property type="component" value="Unassembled WGS sequence"/>
</dbReference>
<dbReference type="InterPro" id="IPR029483">
    <property type="entry name" value="GH97_C"/>
</dbReference>
<dbReference type="Pfam" id="PF10566">
    <property type="entry name" value="Glyco_hydro_97"/>
    <property type="match status" value="1"/>
</dbReference>
<feature type="domain" description="Glycosyl-hydrolase 97 N-terminal" evidence="3">
    <location>
        <begin position="59"/>
        <end position="307"/>
    </location>
</feature>
<dbReference type="InterPro" id="IPR019563">
    <property type="entry name" value="GH97_catalytic"/>
</dbReference>
<dbReference type="Gene3D" id="3.20.20.70">
    <property type="entry name" value="Aldolase class I"/>
    <property type="match status" value="1"/>
</dbReference>
<feature type="chain" id="PRO_5035259963" evidence="1">
    <location>
        <begin position="26"/>
        <end position="721"/>
    </location>
</feature>
<dbReference type="PROSITE" id="PS51257">
    <property type="entry name" value="PROKAR_LIPOPROTEIN"/>
    <property type="match status" value="1"/>
</dbReference>
<dbReference type="PANTHER" id="PTHR35803">
    <property type="entry name" value="GLUCAN 1,4-ALPHA-GLUCOSIDASE SUSB-RELATED"/>
    <property type="match status" value="1"/>
</dbReference>
<keyword evidence="1" id="KW-0732">Signal</keyword>
<dbReference type="RefSeq" id="WP_210509921.1">
    <property type="nucleotide sequence ID" value="NZ_JAFIDN010000001.1"/>
</dbReference>
<evidence type="ECO:0000313" key="5">
    <source>
        <dbReference type="EMBL" id="MBP3191415.1"/>
    </source>
</evidence>
<evidence type="ECO:0000256" key="1">
    <source>
        <dbReference type="SAM" id="SignalP"/>
    </source>
</evidence>
<dbReference type="InterPro" id="IPR014718">
    <property type="entry name" value="GH-type_carb-bd"/>
</dbReference>
<dbReference type="InterPro" id="IPR013785">
    <property type="entry name" value="Aldolase_TIM"/>
</dbReference>
<keyword evidence="5" id="KW-0378">Hydrolase</keyword>
<feature type="domain" description="Glycosyl-hydrolase 97 C-terminal oligomerisation" evidence="4">
    <location>
        <begin position="608"/>
        <end position="708"/>
    </location>
</feature>
<dbReference type="Pfam" id="PF14508">
    <property type="entry name" value="GH97_N"/>
    <property type="match status" value="1"/>
</dbReference>
<evidence type="ECO:0000259" key="2">
    <source>
        <dbReference type="Pfam" id="PF10566"/>
    </source>
</evidence>
<dbReference type="GO" id="GO:0030246">
    <property type="term" value="F:carbohydrate binding"/>
    <property type="evidence" value="ECO:0007669"/>
    <property type="project" value="InterPro"/>
</dbReference>
<dbReference type="AlphaFoldDB" id="A0A8J7RIU1"/>
<reference evidence="5" key="1">
    <citation type="submission" date="2021-02" db="EMBL/GenBank/DDBJ databases">
        <title>Natronogracilivirga saccharolytica gen. nov. sp. nov. a new anaerobic, haloalkiliphilic carbohydrate-fermenting bacterium from soda lake and proposing of Cyclonatronumiaceae fam. nov. in the phylum Balneolaeota.</title>
        <authorList>
            <person name="Zhilina T.N."/>
            <person name="Sorokin D.Y."/>
            <person name="Zavarzina D.G."/>
            <person name="Toshchakov S.V."/>
            <person name="Kublanov I.V."/>
        </authorList>
    </citation>
    <scope>NUCLEOTIDE SEQUENCE</scope>
    <source>
        <strain evidence="5">Z-1702</strain>
    </source>
</reference>
<comment type="caution">
    <text evidence="5">The sequence shown here is derived from an EMBL/GenBank/DDBJ whole genome shotgun (WGS) entry which is preliminary data.</text>
</comment>
<dbReference type="EMBL" id="JAFIDN010000001">
    <property type="protein sequence ID" value="MBP3191415.1"/>
    <property type="molecule type" value="Genomic_DNA"/>
</dbReference>
<dbReference type="InterPro" id="IPR052720">
    <property type="entry name" value="Glycosyl_hydrolase_97"/>
</dbReference>
<keyword evidence="6" id="KW-1185">Reference proteome</keyword>
<name>A0A8J7RIU1_9BACT</name>
<gene>
    <name evidence="5" type="ORF">NATSA_01945</name>
</gene>
<feature type="signal peptide" evidence="1">
    <location>
        <begin position="1"/>
        <end position="25"/>
    </location>
</feature>
<dbReference type="Gene3D" id="2.70.98.10">
    <property type="match status" value="1"/>
</dbReference>
<evidence type="ECO:0000259" key="4">
    <source>
        <dbReference type="Pfam" id="PF14509"/>
    </source>
</evidence>
<dbReference type="InterPro" id="IPR029486">
    <property type="entry name" value="GH97_N"/>
</dbReference>
<dbReference type="GO" id="GO:0016787">
    <property type="term" value="F:hydrolase activity"/>
    <property type="evidence" value="ECO:0007669"/>
    <property type="project" value="UniProtKB-KW"/>
</dbReference>
<dbReference type="PANTHER" id="PTHR35803:SF1">
    <property type="entry name" value="GLUCAN 1,4-ALPHA-GLUCOSIDASE SUSB"/>
    <property type="match status" value="1"/>
</dbReference>
<sequence length="721" mass="82640">MLLHKNCLRHTLIPFLFVFAILVTACGATEPASDALQPEEGTEERPEAYAGEEVAEFSVTSPGELNTITFWLDADGTPVYSVERDGQAVLKPSKMGFELADVPDMRDGFVVSSVESGSMDETWEQVWGEKQFIRNNYNELKVHLAEEDDKQRELTLVFRAFDDGIGFRYEFPEQPELDTLVIMDELTEFALTGDHRSWYIHGYQWNRFEYLFEDTPISQADTVHTPLTMQTDDGLYLSFHEAALVDYSTMTLERVDGYTLQSNIMPWSDGVRVRGSAPMVTPWRTLQIADDPGDLITSYLILNLNEPNKIEDTSWIEPGKYIGIWWGMHLDKYTWGPGPNLGATTERAKRYIDFAAEHDFDHVLVEGWNPGWDENWYEEGVVFDFTESIPEFDLEGVAQYALESGTRLMGHHENSATVLHYESQMEEAYALYEDLGVRAVKTGYVGHGQEIMRYDEDGNEQYEWHHGQFMVDHHQRVVELAASHKISLNVHEGVKDTGLRRTWPNLMTREVAVGQEYNAWGEWGGNPPEYVVQLPFVRMLSGPFDYTPGIFDLHFDEYRPDNRVKHTLAKELALYVTIYSPLQMAADLPENYEANPEPFQFIKDVPVDWYDTRVLHADIGNFVTIVRKDRNSDEWFLGSITDEEGRTLDADLDFLDSGRQYVAEIYRDGPEADWDTNPYDIVVEDRLVDSETMMSLELAPGGGQAVRFRPADDEDIERLSQ</sequence>
<accession>A0A8J7RIU1</accession>
<organism evidence="5 6">
    <name type="scientific">Natronogracilivirga saccharolytica</name>
    <dbReference type="NCBI Taxonomy" id="2812953"/>
    <lineage>
        <taxon>Bacteria</taxon>
        <taxon>Pseudomonadati</taxon>
        <taxon>Balneolota</taxon>
        <taxon>Balneolia</taxon>
        <taxon>Balneolales</taxon>
        <taxon>Cyclonatronaceae</taxon>
        <taxon>Natronogracilivirga</taxon>
    </lineage>
</organism>
<proteinExistence type="predicted"/>
<protein>
    <submittedName>
        <fullName evidence="5">Glycoside hydrolase family 97 protein</fullName>
    </submittedName>
</protein>
<evidence type="ECO:0000313" key="6">
    <source>
        <dbReference type="Proteomes" id="UP000673975"/>
    </source>
</evidence>
<dbReference type="Pfam" id="PF14509">
    <property type="entry name" value="GH97_C"/>
    <property type="match status" value="1"/>
</dbReference>
<feature type="domain" description="Glycosyl-hydrolase 97 catalytic" evidence="2">
    <location>
        <begin position="325"/>
        <end position="511"/>
    </location>
</feature>
<evidence type="ECO:0000259" key="3">
    <source>
        <dbReference type="Pfam" id="PF14508"/>
    </source>
</evidence>